<reference evidence="2 3" key="1">
    <citation type="submission" date="2017-10" db="EMBL/GenBank/DDBJ databases">
        <title>Complete genome sequence of Collinsella aerofaciens isolated from the gut of a healthy adult Indian.</title>
        <authorList>
            <person name="Bag S."/>
            <person name="Ghosh T.S."/>
            <person name="Das B."/>
        </authorList>
    </citation>
    <scope>NUCLEOTIDE SEQUENCE [LARGE SCALE GENOMIC DNA]</scope>
    <source>
        <strain evidence="3">indica</strain>
    </source>
</reference>
<dbReference type="Pfam" id="PF04230">
    <property type="entry name" value="PS_pyruv_trans"/>
    <property type="match status" value="1"/>
</dbReference>
<evidence type="ECO:0000313" key="2">
    <source>
        <dbReference type="EMBL" id="ATP53430.1"/>
    </source>
</evidence>
<evidence type="ECO:0000313" key="3">
    <source>
        <dbReference type="Proteomes" id="UP000225608"/>
    </source>
</evidence>
<dbReference type="AlphaFoldDB" id="A0A2D1TVQ5"/>
<accession>A0A2D1TVQ5</accession>
<protein>
    <recommendedName>
        <fullName evidence="1">Polysaccharide pyruvyl transferase domain-containing protein</fullName>
    </recommendedName>
</protein>
<organism evidence="2 3">
    <name type="scientific">Collinsella aerofaciens</name>
    <dbReference type="NCBI Taxonomy" id="74426"/>
    <lineage>
        <taxon>Bacteria</taxon>
        <taxon>Bacillati</taxon>
        <taxon>Actinomycetota</taxon>
        <taxon>Coriobacteriia</taxon>
        <taxon>Coriobacteriales</taxon>
        <taxon>Coriobacteriaceae</taxon>
        <taxon>Collinsella</taxon>
    </lineage>
</organism>
<evidence type="ECO:0000259" key="1">
    <source>
        <dbReference type="Pfam" id="PF04230"/>
    </source>
</evidence>
<dbReference type="KEGG" id="caer:CSV91_02080"/>
<dbReference type="InterPro" id="IPR007345">
    <property type="entry name" value="Polysacch_pyruvyl_Trfase"/>
</dbReference>
<dbReference type="EMBL" id="CP024160">
    <property type="protein sequence ID" value="ATP53430.1"/>
    <property type="molecule type" value="Genomic_DNA"/>
</dbReference>
<proteinExistence type="predicted"/>
<gene>
    <name evidence="2" type="ORF">CSV91_02080</name>
</gene>
<name>A0A2D1TVQ5_9ACTN</name>
<sequence length="385" mass="43299">MAYDMEDLAMADSNNRTIYVSTIIDSHNYGTVLQAVATRDILGRYGRPVFVDYCRPQWTRSGWAHQKMSGGRVNGFLKLAAGLGARLRSERVFRPFIEGQLSLCDAGPFLTGVGLDALDRDALFCVGSDQTWNIECNDGIDPVYFLERIPDDRRKVAFAASFGRPKLDDEEANLTRPLLSGFDAISVRERSSIDILDKMGIPGSVALKDPVLLCDENLWYRLSDCSRLPFDSGYVLLYMLNPNPDMISYTVRVSKELGVRACVVTFNPLRLPPHGLRAACLPTPGEWLNLFRNAGLVVTDSFHGTCFSLLFNRPMVVFDPAKYSVRLHDVLSDFDLLDRRVLNSQDAFNRCVHRNPIEWRVVNEGLKLERTKAREFLDSAFSPAS</sequence>
<dbReference type="Proteomes" id="UP000225608">
    <property type="component" value="Chromosome"/>
</dbReference>
<feature type="domain" description="Polysaccharide pyruvyl transferase" evidence="1">
    <location>
        <begin position="28"/>
        <end position="319"/>
    </location>
</feature>